<feature type="region of interest" description="Disordered" evidence="1">
    <location>
        <begin position="68"/>
        <end position="114"/>
    </location>
</feature>
<feature type="compositionally biased region" description="Polar residues" evidence="1">
    <location>
        <begin position="101"/>
        <end position="114"/>
    </location>
</feature>
<dbReference type="EMBL" id="JAAOAQ010000169">
    <property type="protein sequence ID" value="KAF5563354.1"/>
    <property type="molecule type" value="Genomic_DNA"/>
</dbReference>
<feature type="region of interest" description="Disordered" evidence="1">
    <location>
        <begin position="138"/>
        <end position="190"/>
    </location>
</feature>
<name>A0A8H5JWT2_9HYPO</name>
<sequence>MNYNNNAIGIEYITWLSSLATSPYNGHLPQHSDLYEEEVKRISTVIFAESHAVKKEDTQLNQAFPHATPSELVDSPASSQSNTPSKEKLSDPGDDSDVNDYQETLGDPTNATDSISRTQTEAWCGGALLLRVATNITDDLSGDSMPYDAEGDNKEEDLNLEGDGSEEDEASFKPGGRVSSGRPYAKIFDH</sequence>
<dbReference type="Proteomes" id="UP000582016">
    <property type="component" value="Unassembled WGS sequence"/>
</dbReference>
<evidence type="ECO:0000313" key="3">
    <source>
        <dbReference type="Proteomes" id="UP000582016"/>
    </source>
</evidence>
<evidence type="ECO:0000256" key="1">
    <source>
        <dbReference type="SAM" id="MobiDB-lite"/>
    </source>
</evidence>
<protein>
    <submittedName>
        <fullName evidence="2">Uncharacterized protein</fullName>
    </submittedName>
</protein>
<dbReference type="AlphaFoldDB" id="A0A8H5JWT2"/>
<keyword evidence="3" id="KW-1185">Reference proteome</keyword>
<reference evidence="2 3" key="1">
    <citation type="submission" date="2020-05" db="EMBL/GenBank/DDBJ databases">
        <title>Identification and distribution of gene clusters putatively required for synthesis of sphingolipid metabolism inhibitors in phylogenetically diverse species of the filamentous fungus Fusarium.</title>
        <authorList>
            <person name="Kim H.-S."/>
            <person name="Busman M."/>
            <person name="Brown D.W."/>
            <person name="Divon H."/>
            <person name="Uhlig S."/>
            <person name="Proctor R.H."/>
        </authorList>
    </citation>
    <scope>NUCLEOTIDE SEQUENCE [LARGE SCALE GENOMIC DNA]</scope>
    <source>
        <strain evidence="2 3">NRRL 13617</strain>
    </source>
</reference>
<organism evidence="2 3">
    <name type="scientific">Fusarium phyllophilum</name>
    <dbReference type="NCBI Taxonomy" id="47803"/>
    <lineage>
        <taxon>Eukaryota</taxon>
        <taxon>Fungi</taxon>
        <taxon>Dikarya</taxon>
        <taxon>Ascomycota</taxon>
        <taxon>Pezizomycotina</taxon>
        <taxon>Sordariomycetes</taxon>
        <taxon>Hypocreomycetidae</taxon>
        <taxon>Hypocreales</taxon>
        <taxon>Nectriaceae</taxon>
        <taxon>Fusarium</taxon>
        <taxon>Fusarium fujikuroi species complex</taxon>
    </lineage>
</organism>
<proteinExistence type="predicted"/>
<evidence type="ECO:0000313" key="2">
    <source>
        <dbReference type="EMBL" id="KAF5563354.1"/>
    </source>
</evidence>
<comment type="caution">
    <text evidence="2">The sequence shown here is derived from an EMBL/GenBank/DDBJ whole genome shotgun (WGS) entry which is preliminary data.</text>
</comment>
<gene>
    <name evidence="2" type="ORF">FPHYL_5166</name>
</gene>
<accession>A0A8H5JWT2</accession>
<feature type="compositionally biased region" description="Acidic residues" evidence="1">
    <location>
        <begin position="149"/>
        <end position="169"/>
    </location>
</feature>